<feature type="chain" id="PRO_5029773243" evidence="3">
    <location>
        <begin position="25"/>
        <end position="248"/>
    </location>
</feature>
<keyword evidence="3" id="KW-0732">Signal</keyword>
<dbReference type="PANTHER" id="PTHR33985:SF29">
    <property type="entry name" value="FAS1 DOMAIN-CONTAINING PROTEIN"/>
    <property type="match status" value="1"/>
</dbReference>
<dbReference type="InterPro" id="IPR052806">
    <property type="entry name" value="Fasciclin-like_AGP"/>
</dbReference>
<evidence type="ECO:0000256" key="3">
    <source>
        <dbReference type="SAM" id="SignalP"/>
    </source>
</evidence>
<keyword evidence="2" id="KW-0812">Transmembrane</keyword>
<reference evidence="5 6" key="1">
    <citation type="submission" date="2020-06" db="EMBL/GenBank/DDBJ databases">
        <title>Transcriptomic and genomic resources for Thalictrum thalictroides and T. hernandezii: Facilitating candidate gene discovery in an emerging model plant lineage.</title>
        <authorList>
            <person name="Arias T."/>
            <person name="Riano-Pachon D.M."/>
            <person name="Di Stilio V.S."/>
        </authorList>
    </citation>
    <scope>NUCLEOTIDE SEQUENCE [LARGE SCALE GENOMIC DNA]</scope>
    <source>
        <strain evidence="6">cv. WT478/WT964</strain>
        <tissue evidence="5">Leaves</tissue>
    </source>
</reference>
<dbReference type="EMBL" id="JABWDY010011828">
    <property type="protein sequence ID" value="KAF5199527.1"/>
    <property type="molecule type" value="Genomic_DNA"/>
</dbReference>
<name>A0A7J6WRF2_THATH</name>
<dbReference type="PROSITE" id="PS50213">
    <property type="entry name" value="FAS1"/>
    <property type="match status" value="1"/>
</dbReference>
<evidence type="ECO:0000256" key="2">
    <source>
        <dbReference type="SAM" id="Phobius"/>
    </source>
</evidence>
<keyword evidence="2" id="KW-1133">Transmembrane helix</keyword>
<evidence type="ECO:0000259" key="4">
    <source>
        <dbReference type="PROSITE" id="PS50213"/>
    </source>
</evidence>
<protein>
    <submittedName>
        <fullName evidence="5">Fas1 domain</fullName>
    </submittedName>
</protein>
<evidence type="ECO:0000313" key="5">
    <source>
        <dbReference type="EMBL" id="KAF5199527.1"/>
    </source>
</evidence>
<dbReference type="InterPro" id="IPR036378">
    <property type="entry name" value="FAS1_dom_sf"/>
</dbReference>
<keyword evidence="6" id="KW-1185">Reference proteome</keyword>
<dbReference type="Pfam" id="PF02469">
    <property type="entry name" value="Fasciclin"/>
    <property type="match status" value="1"/>
</dbReference>
<dbReference type="InterPro" id="IPR000782">
    <property type="entry name" value="FAS1_domain"/>
</dbReference>
<dbReference type="SUPFAM" id="SSF82153">
    <property type="entry name" value="FAS1 domain"/>
    <property type="match status" value="1"/>
</dbReference>
<gene>
    <name evidence="5" type="ORF">FRX31_010886</name>
</gene>
<feature type="transmembrane region" description="Helical" evidence="2">
    <location>
        <begin position="214"/>
        <end position="235"/>
    </location>
</feature>
<proteinExistence type="inferred from homology"/>
<feature type="signal peptide" evidence="3">
    <location>
        <begin position="1"/>
        <end position="24"/>
    </location>
</feature>
<dbReference type="OrthoDB" id="1893649at2759"/>
<dbReference type="Proteomes" id="UP000554482">
    <property type="component" value="Unassembled WGS sequence"/>
</dbReference>
<dbReference type="PANTHER" id="PTHR33985">
    <property type="entry name" value="OS02G0491300 PROTEIN-RELATED"/>
    <property type="match status" value="1"/>
</dbReference>
<dbReference type="SMART" id="SM00554">
    <property type="entry name" value="FAS1"/>
    <property type="match status" value="1"/>
</dbReference>
<organism evidence="5 6">
    <name type="scientific">Thalictrum thalictroides</name>
    <name type="common">Rue-anemone</name>
    <name type="synonym">Anemone thalictroides</name>
    <dbReference type="NCBI Taxonomy" id="46969"/>
    <lineage>
        <taxon>Eukaryota</taxon>
        <taxon>Viridiplantae</taxon>
        <taxon>Streptophyta</taxon>
        <taxon>Embryophyta</taxon>
        <taxon>Tracheophyta</taxon>
        <taxon>Spermatophyta</taxon>
        <taxon>Magnoliopsida</taxon>
        <taxon>Ranunculales</taxon>
        <taxon>Ranunculaceae</taxon>
        <taxon>Thalictroideae</taxon>
        <taxon>Thalictrum</taxon>
    </lineage>
</organism>
<feature type="domain" description="FAS1" evidence="4">
    <location>
        <begin position="24"/>
        <end position="178"/>
    </location>
</feature>
<comment type="similarity">
    <text evidence="1">Belongs to the fasciclin-like AGP family.</text>
</comment>
<evidence type="ECO:0000313" key="6">
    <source>
        <dbReference type="Proteomes" id="UP000554482"/>
    </source>
</evidence>
<comment type="caution">
    <text evidence="5">The sequence shown here is derived from an EMBL/GenBank/DDBJ whole genome shotgun (WGS) entry which is preliminary data.</text>
</comment>
<keyword evidence="2" id="KW-0472">Membrane</keyword>
<sequence length="248" mass="27761">MASKLQLCFIISLLFLSSIFPVSSSDVSVYLYNQRGVEEIVKAVSNAGYHAMSLTLEVTLPTLISSALTNNNVNVNNSTTCTITIFAPSDTAFFALKYYRQPPLTLVKYHVAPVKLEKKDMDIVHPLGSKINTLLPGHPFVITTPSHKEKPRINGVMIKQWNLYNDGSVIIHGVDNFFDPAYQTILYPWFNEVVLMSNETASKDSPLLQQECELLMYALVILLVAAAIFCLRYLFGKRTTGYELVQES</sequence>
<dbReference type="AlphaFoldDB" id="A0A7J6WRF2"/>
<dbReference type="Gene3D" id="2.30.180.10">
    <property type="entry name" value="FAS1 domain"/>
    <property type="match status" value="1"/>
</dbReference>
<evidence type="ECO:0000256" key="1">
    <source>
        <dbReference type="ARBA" id="ARBA00007843"/>
    </source>
</evidence>
<accession>A0A7J6WRF2</accession>